<dbReference type="AlphaFoldDB" id="A0A6C0HPU7"/>
<protein>
    <submittedName>
        <fullName evidence="1">Uncharacterized protein</fullName>
    </submittedName>
</protein>
<accession>A0A6C0HPU7</accession>
<evidence type="ECO:0000313" key="1">
    <source>
        <dbReference type="EMBL" id="QHT82692.1"/>
    </source>
</evidence>
<name>A0A6C0HPU7_9ZZZZ</name>
<proteinExistence type="predicted"/>
<organism evidence="1">
    <name type="scientific">viral metagenome</name>
    <dbReference type="NCBI Taxonomy" id="1070528"/>
    <lineage>
        <taxon>unclassified sequences</taxon>
        <taxon>metagenomes</taxon>
        <taxon>organismal metagenomes</taxon>
    </lineage>
</organism>
<dbReference type="EMBL" id="MN740003">
    <property type="protein sequence ID" value="QHT82692.1"/>
    <property type="molecule type" value="Genomic_DNA"/>
</dbReference>
<reference evidence="1" key="1">
    <citation type="journal article" date="2020" name="Nature">
        <title>Giant virus diversity and host interactions through global metagenomics.</title>
        <authorList>
            <person name="Schulz F."/>
            <person name="Roux S."/>
            <person name="Paez-Espino D."/>
            <person name="Jungbluth S."/>
            <person name="Walsh D.A."/>
            <person name="Denef V.J."/>
            <person name="McMahon K.D."/>
            <person name="Konstantinidis K.T."/>
            <person name="Eloe-Fadrosh E.A."/>
            <person name="Kyrpides N.C."/>
            <person name="Woyke T."/>
        </authorList>
    </citation>
    <scope>NUCLEOTIDE SEQUENCE</scope>
    <source>
        <strain evidence="1">GVMAG-M-3300023184-165</strain>
    </source>
</reference>
<sequence length="98" mass="11468">MDNITITCESDMTENIQMILRQTDYDEAVAREKLIECSGDPIKVIKDYMGIGDKKETAKKSLNQEIYRQLRSKLDDSMKEYNVKQSEKLKEEIKNNNM</sequence>